<dbReference type="PANTHER" id="PTHR13205">
    <property type="entry name" value="TRANSMEMBRANE PROTEIN 15-RELATED"/>
    <property type="match status" value="1"/>
</dbReference>
<reference evidence="11 12" key="1">
    <citation type="journal article" date="2018" name="Plant J.">
        <title>Genome sequences of Chlorella sorokiniana UTEX 1602 and Micractinium conductrix SAG 241.80: implications to maltose excretion by a green alga.</title>
        <authorList>
            <person name="Arriola M.B."/>
            <person name="Velmurugan N."/>
            <person name="Zhang Y."/>
            <person name="Plunkett M.H."/>
            <person name="Hondzo H."/>
            <person name="Barney B.M."/>
        </authorList>
    </citation>
    <scope>NUCLEOTIDE SEQUENCE [LARGE SCALE GENOMIC DNA]</scope>
    <source>
        <strain evidence="11 12">SAG 241.80</strain>
    </source>
</reference>
<evidence type="ECO:0000256" key="2">
    <source>
        <dbReference type="ARBA" id="ARBA00010794"/>
    </source>
</evidence>
<feature type="transmembrane region" description="Helical" evidence="10">
    <location>
        <begin position="209"/>
        <end position="233"/>
    </location>
</feature>
<dbReference type="GO" id="GO:0043048">
    <property type="term" value="P:dolichyl monophosphate biosynthetic process"/>
    <property type="evidence" value="ECO:0007669"/>
    <property type="project" value="TreeGrafter"/>
</dbReference>
<feature type="transmembrane region" description="Helical" evidence="10">
    <location>
        <begin position="12"/>
        <end position="29"/>
    </location>
</feature>
<keyword evidence="4" id="KW-0808">Transferase</keyword>
<gene>
    <name evidence="11" type="ORF">C2E20_4850</name>
</gene>
<feature type="transmembrane region" description="Helical" evidence="10">
    <location>
        <begin position="119"/>
        <end position="141"/>
    </location>
</feature>
<keyword evidence="12" id="KW-1185">Reference proteome</keyword>
<keyword evidence="8 10" id="KW-1133">Transmembrane helix</keyword>
<evidence type="ECO:0000256" key="5">
    <source>
        <dbReference type="ARBA" id="ARBA00022692"/>
    </source>
</evidence>
<keyword evidence="7" id="KW-0256">Endoplasmic reticulum</keyword>
<evidence type="ECO:0000256" key="3">
    <source>
        <dbReference type="ARBA" id="ARBA00012132"/>
    </source>
</evidence>
<accession>A0A2P6VCC4</accession>
<dbReference type="PANTHER" id="PTHR13205:SF15">
    <property type="entry name" value="DOLICHOL KINASE"/>
    <property type="match status" value="1"/>
</dbReference>
<dbReference type="AlphaFoldDB" id="A0A2P6VCC4"/>
<evidence type="ECO:0000256" key="6">
    <source>
        <dbReference type="ARBA" id="ARBA00022777"/>
    </source>
</evidence>
<dbReference type="STRING" id="554055.A0A2P6VCC4"/>
<feature type="transmembrane region" description="Helical" evidence="10">
    <location>
        <begin position="41"/>
        <end position="59"/>
    </location>
</feature>
<feature type="transmembrane region" description="Helical" evidence="10">
    <location>
        <begin position="186"/>
        <end position="203"/>
    </location>
</feature>
<keyword evidence="6 11" id="KW-0418">Kinase</keyword>
<name>A0A2P6VCC4_9CHLO</name>
<feature type="transmembrane region" description="Helical" evidence="10">
    <location>
        <begin position="474"/>
        <end position="494"/>
    </location>
</feature>
<feature type="transmembrane region" description="Helical" evidence="10">
    <location>
        <begin position="432"/>
        <end position="453"/>
    </location>
</feature>
<keyword evidence="5 10" id="KW-0812">Transmembrane</keyword>
<comment type="subcellular location">
    <subcellularLocation>
        <location evidence="1">Endoplasmic reticulum membrane</location>
        <topology evidence="1">Multi-pass membrane protein</topology>
    </subcellularLocation>
</comment>
<feature type="transmembrane region" description="Helical" evidence="10">
    <location>
        <begin position="80"/>
        <end position="99"/>
    </location>
</feature>
<feature type="transmembrane region" description="Helical" evidence="10">
    <location>
        <begin position="408"/>
        <end position="426"/>
    </location>
</feature>
<comment type="caution">
    <text evidence="11">The sequence shown here is derived from an EMBL/GenBank/DDBJ whole genome shotgun (WGS) entry which is preliminary data.</text>
</comment>
<feature type="transmembrane region" description="Helical" evidence="10">
    <location>
        <begin position="343"/>
        <end position="368"/>
    </location>
</feature>
<evidence type="ECO:0000256" key="10">
    <source>
        <dbReference type="SAM" id="Phobius"/>
    </source>
</evidence>
<evidence type="ECO:0000256" key="8">
    <source>
        <dbReference type="ARBA" id="ARBA00022989"/>
    </source>
</evidence>
<dbReference type="InterPro" id="IPR032974">
    <property type="entry name" value="Polypren_kinase"/>
</dbReference>
<evidence type="ECO:0000313" key="11">
    <source>
        <dbReference type="EMBL" id="PSC71747.1"/>
    </source>
</evidence>
<dbReference type="GO" id="GO:0004168">
    <property type="term" value="F:dolichol kinase activity"/>
    <property type="evidence" value="ECO:0007669"/>
    <property type="project" value="UniProtKB-EC"/>
</dbReference>
<dbReference type="EC" id="2.7.1.108" evidence="3"/>
<sequence>MLSRLPRAAAEAGVALVTTAALAVALWSSGALEMHVEGSTMGAPSPLGLLLLTVAALAAEHAEGVNLGAWYTQRAAASSGLALGALALPWCFAGLAVQARQQQPSAGSTHSAAGGFDAAQAAAAALHSCLAASAAALLALLRHGGTLRADRAAQQARHGKAHERHMRAVAAGCCQPQRVPLAWWKLWGLAAALLAVVAQAAAAEGARGAAHAAAMLAAAGAAAAITEALLGLLPRTFTIGEAMVAGESAALLGSAALELLIAGTPPGRGTAAVAAAAATAAVGPYRRFVVLTTAGSALAAALLVPLLLVRQRLGAVQPRPATRLQPRANGGSGSGSSSSRASLALAAAALAVAAAAAAGLVPAGLWALRFALSTRRRRGLCAWWAANMAGALPIMRQLSASPRMPGILVRKGYHLLAVSLFLPALALEPQLLGVALGGAFAALLAVEALRLAGLPVISPAIHGFMARFIDARDSGPLLITHFTLLLGMAAPVWLSNALDGGAVGAAETGQAPAGQALWLPAYAGVIILGFGDTAASAVGSLLGRRPMCAGSKKTVEGTAAGLAATMAAWAALAAALRWCSGGAGGGSSYSSSSSSVVGSIVGSNGEAPLGWAVAAGLPIASWSHLAAATALSCLLEGVTTQLDNVFMPLHYCALLCLL</sequence>
<evidence type="ECO:0000313" key="12">
    <source>
        <dbReference type="Proteomes" id="UP000239649"/>
    </source>
</evidence>
<evidence type="ECO:0000256" key="1">
    <source>
        <dbReference type="ARBA" id="ARBA00004477"/>
    </source>
</evidence>
<dbReference type="OrthoDB" id="377083at2759"/>
<keyword evidence="9 10" id="KW-0472">Membrane</keyword>
<dbReference type="EMBL" id="LHPF02000013">
    <property type="protein sequence ID" value="PSC71747.1"/>
    <property type="molecule type" value="Genomic_DNA"/>
</dbReference>
<protein>
    <recommendedName>
        <fullName evidence="3">dolichol kinase</fullName>
        <ecNumber evidence="3">2.7.1.108</ecNumber>
    </recommendedName>
</protein>
<feature type="transmembrane region" description="Helical" evidence="10">
    <location>
        <begin position="521"/>
        <end position="543"/>
    </location>
</feature>
<evidence type="ECO:0000256" key="7">
    <source>
        <dbReference type="ARBA" id="ARBA00022824"/>
    </source>
</evidence>
<dbReference type="Proteomes" id="UP000239649">
    <property type="component" value="Unassembled WGS sequence"/>
</dbReference>
<dbReference type="GO" id="GO:0005789">
    <property type="term" value="C:endoplasmic reticulum membrane"/>
    <property type="evidence" value="ECO:0007669"/>
    <property type="project" value="UniProtKB-SubCell"/>
</dbReference>
<comment type="similarity">
    <text evidence="2">Belongs to the polyprenol kinase family.</text>
</comment>
<evidence type="ECO:0000256" key="9">
    <source>
        <dbReference type="ARBA" id="ARBA00023136"/>
    </source>
</evidence>
<proteinExistence type="inferred from homology"/>
<evidence type="ECO:0000256" key="4">
    <source>
        <dbReference type="ARBA" id="ARBA00022679"/>
    </source>
</evidence>
<feature type="transmembrane region" description="Helical" evidence="10">
    <location>
        <begin position="288"/>
        <end position="309"/>
    </location>
</feature>
<organism evidence="11 12">
    <name type="scientific">Micractinium conductrix</name>
    <dbReference type="NCBI Taxonomy" id="554055"/>
    <lineage>
        <taxon>Eukaryota</taxon>
        <taxon>Viridiplantae</taxon>
        <taxon>Chlorophyta</taxon>
        <taxon>core chlorophytes</taxon>
        <taxon>Trebouxiophyceae</taxon>
        <taxon>Chlorellales</taxon>
        <taxon>Chlorellaceae</taxon>
        <taxon>Chlorella clade</taxon>
        <taxon>Micractinium</taxon>
    </lineage>
</organism>